<keyword evidence="3" id="KW-0378">Hydrolase</keyword>
<feature type="active site" description="Nucleophile" evidence="8">
    <location>
        <position position="136"/>
    </location>
</feature>
<dbReference type="GO" id="GO:0004067">
    <property type="term" value="F:asparaginase activity"/>
    <property type="evidence" value="ECO:0007669"/>
    <property type="project" value="UniProtKB-EC"/>
</dbReference>
<dbReference type="OrthoDB" id="18230at2157"/>
<name>F4FYK8_METCR</name>
<dbReference type="AlphaFoldDB" id="F4FYK8"/>
<dbReference type="STRING" id="1006006.Mcup_1403"/>
<evidence type="ECO:0000256" key="7">
    <source>
        <dbReference type="ARBA" id="ARBA00049366"/>
    </source>
</evidence>
<reference evidence="11 12" key="1">
    <citation type="journal article" date="2011" name="J. Bacteriol.">
        <title>Complete genome sequence of Metallosphaera cuprina, a metal sulfide-oxidizing archaeon from a hot spring.</title>
        <authorList>
            <person name="Liu L.J."/>
            <person name="You X.Y."/>
            <person name="Zheng H."/>
            <person name="Wang S."/>
            <person name="Jiang C.Y."/>
            <person name="Liu S.J."/>
        </authorList>
    </citation>
    <scope>NUCLEOTIDE SEQUENCE [LARGE SCALE GENOMIC DNA]</scope>
    <source>
        <strain evidence="11 12">Ar-4</strain>
    </source>
</reference>
<dbReference type="GO" id="GO:0008233">
    <property type="term" value="F:peptidase activity"/>
    <property type="evidence" value="ECO:0007669"/>
    <property type="project" value="UniProtKB-KW"/>
</dbReference>
<evidence type="ECO:0000256" key="9">
    <source>
        <dbReference type="PIRSR" id="PIRSR600246-2"/>
    </source>
</evidence>
<dbReference type="GeneID" id="10493592"/>
<dbReference type="RefSeq" id="WP_013738004.1">
    <property type="nucleotide sequence ID" value="NC_015435.1"/>
</dbReference>
<evidence type="ECO:0000256" key="1">
    <source>
        <dbReference type="ARBA" id="ARBA00012920"/>
    </source>
</evidence>
<dbReference type="Gene3D" id="3.60.20.30">
    <property type="entry name" value="(Glycosyl)asparaginase"/>
    <property type="match status" value="1"/>
</dbReference>
<evidence type="ECO:0000256" key="3">
    <source>
        <dbReference type="ARBA" id="ARBA00022801"/>
    </source>
</evidence>
<feature type="binding site" evidence="9">
    <location>
        <begin position="164"/>
        <end position="167"/>
    </location>
    <ligand>
        <name>substrate</name>
    </ligand>
</feature>
<dbReference type="SUPFAM" id="SSF56235">
    <property type="entry name" value="N-terminal nucleophile aminohydrolases (Ntn hydrolases)"/>
    <property type="match status" value="1"/>
</dbReference>
<keyword evidence="4" id="KW-0068">Autocatalytic cleavage</keyword>
<evidence type="ECO:0000256" key="4">
    <source>
        <dbReference type="ARBA" id="ARBA00022813"/>
    </source>
</evidence>
<evidence type="ECO:0000256" key="5">
    <source>
        <dbReference type="ARBA" id="ARBA00030414"/>
    </source>
</evidence>
<keyword evidence="12" id="KW-1185">Reference proteome</keyword>
<comment type="catalytic activity">
    <reaction evidence="7">
        <text>L-asparagine + H2O = L-aspartate + NH4(+)</text>
        <dbReference type="Rhea" id="RHEA:21016"/>
        <dbReference type="ChEBI" id="CHEBI:15377"/>
        <dbReference type="ChEBI" id="CHEBI:28938"/>
        <dbReference type="ChEBI" id="CHEBI:29991"/>
        <dbReference type="ChEBI" id="CHEBI:58048"/>
        <dbReference type="EC" id="3.5.1.1"/>
    </reaction>
</comment>
<dbReference type="FunFam" id="3.60.20.30:FF:000001">
    <property type="entry name" value="Isoaspartyl peptidase/L-asparaginase"/>
    <property type="match status" value="1"/>
</dbReference>
<dbReference type="PATRIC" id="fig|1006006.8.peg.1397"/>
<dbReference type="InterPro" id="IPR029055">
    <property type="entry name" value="Ntn_hydrolases_N"/>
</dbReference>
<dbReference type="GO" id="GO:0006508">
    <property type="term" value="P:proteolysis"/>
    <property type="evidence" value="ECO:0007669"/>
    <property type="project" value="UniProtKB-KW"/>
</dbReference>
<dbReference type="HOGENOM" id="CLU_021603_1_2_2"/>
<dbReference type="PANTHER" id="PTHR10188">
    <property type="entry name" value="L-ASPARAGINASE"/>
    <property type="match status" value="1"/>
</dbReference>
<dbReference type="Proteomes" id="UP000007812">
    <property type="component" value="Chromosome"/>
</dbReference>
<proteinExistence type="predicted"/>
<dbReference type="KEGG" id="mcn:Mcup_1403"/>
<dbReference type="PANTHER" id="PTHR10188:SF6">
    <property type="entry name" value="N(4)-(BETA-N-ACETYLGLUCOSAMINYL)-L-ASPARAGINASE"/>
    <property type="match status" value="1"/>
</dbReference>
<evidence type="ECO:0000256" key="10">
    <source>
        <dbReference type="PIRSR" id="PIRSR600246-3"/>
    </source>
</evidence>
<dbReference type="EMBL" id="CP002656">
    <property type="protein sequence ID" value="AEB95506.1"/>
    <property type="molecule type" value="Genomic_DNA"/>
</dbReference>
<dbReference type="InterPro" id="IPR000246">
    <property type="entry name" value="Peptidase_T2"/>
</dbReference>
<gene>
    <name evidence="11" type="ordered locus">Mcup_1403</name>
</gene>
<evidence type="ECO:0000256" key="2">
    <source>
        <dbReference type="ARBA" id="ARBA00022670"/>
    </source>
</evidence>
<evidence type="ECO:0000313" key="12">
    <source>
        <dbReference type="Proteomes" id="UP000007812"/>
    </source>
</evidence>
<accession>F4FYK8</accession>
<organism evidence="11 12">
    <name type="scientific">Metallosphaera cuprina (strain Ar-4)</name>
    <dbReference type="NCBI Taxonomy" id="1006006"/>
    <lineage>
        <taxon>Archaea</taxon>
        <taxon>Thermoproteota</taxon>
        <taxon>Thermoprotei</taxon>
        <taxon>Sulfolobales</taxon>
        <taxon>Sulfolobaceae</taxon>
        <taxon>Metallosphaera</taxon>
    </lineage>
</organism>
<evidence type="ECO:0000256" key="6">
    <source>
        <dbReference type="ARBA" id="ARBA00044776"/>
    </source>
</evidence>
<keyword evidence="2" id="KW-0645">Protease</keyword>
<dbReference type="EC" id="3.5.1.1" evidence="1"/>
<dbReference type="GO" id="GO:0005737">
    <property type="term" value="C:cytoplasm"/>
    <property type="evidence" value="ECO:0007669"/>
    <property type="project" value="TreeGrafter"/>
</dbReference>
<protein>
    <recommendedName>
        <fullName evidence="6">Plant-type L-asparaginase</fullName>
        <ecNumber evidence="1">3.5.1.1</ecNumber>
    </recommendedName>
    <alternativeName>
        <fullName evidence="5">L-asparagine amidohydrolase</fullName>
    </alternativeName>
</protein>
<feature type="site" description="Cleavage; by autolysis" evidence="10">
    <location>
        <begin position="135"/>
        <end position="136"/>
    </location>
</feature>
<evidence type="ECO:0000313" key="11">
    <source>
        <dbReference type="EMBL" id="AEB95506.1"/>
    </source>
</evidence>
<feature type="binding site" evidence="9">
    <location>
        <begin position="186"/>
        <end position="189"/>
    </location>
    <ligand>
        <name>substrate</name>
    </ligand>
</feature>
<dbReference type="eggNOG" id="arCOG04779">
    <property type="taxonomic scope" value="Archaea"/>
</dbReference>
<dbReference type="CDD" id="cd14950">
    <property type="entry name" value="Asparaginase_2_like_2"/>
    <property type="match status" value="1"/>
</dbReference>
<evidence type="ECO:0000256" key="8">
    <source>
        <dbReference type="PIRSR" id="PIRSR600246-1"/>
    </source>
</evidence>
<sequence length="271" mass="29043">MRYNKPILLIHGGAGTWRNVDKEKSLSVMQESLDRGYSEFRTGGSIEAVVEAIAVIEDSGVFNAGVGSVKNSEGKVEMDAGLMFGRTLSIGAVASIRARNPIRKAYQVLKEGRHVLMARTYWEDVDVNEGHAQGDTVGAVALDEQGNLSAGTSTGGIRGKLPGRVGDSPIPGAGFYATERVAVSCTGVGELILKVLPAKEIDTLRAMGYSLEDSLRAVLNKFTATFGRDNLGMIALDSEGNAAASFNTEAMPRGIRWREGKRVFFKEVDSL</sequence>
<dbReference type="Pfam" id="PF01112">
    <property type="entry name" value="Asparaginase_2"/>
    <property type="match status" value="2"/>
</dbReference>